<dbReference type="Proteomes" id="UP000295531">
    <property type="component" value="Unassembled WGS sequence"/>
</dbReference>
<accession>A0A4R6PQM0</accession>
<gene>
    <name evidence="3" type="ORF">DEU29_103168</name>
</gene>
<evidence type="ECO:0000256" key="1">
    <source>
        <dbReference type="SAM" id="SignalP"/>
    </source>
</evidence>
<evidence type="ECO:0000313" key="4">
    <source>
        <dbReference type="Proteomes" id="UP000295531"/>
    </source>
</evidence>
<evidence type="ECO:0000259" key="2">
    <source>
        <dbReference type="Pfam" id="PF11845"/>
    </source>
</evidence>
<organism evidence="3 4">
    <name type="scientific">Idiomarina aquatica</name>
    <dbReference type="NCBI Taxonomy" id="1327752"/>
    <lineage>
        <taxon>Bacteria</taxon>
        <taxon>Pseudomonadati</taxon>
        <taxon>Pseudomonadota</taxon>
        <taxon>Gammaproteobacteria</taxon>
        <taxon>Alteromonadales</taxon>
        <taxon>Idiomarinaceae</taxon>
        <taxon>Idiomarina</taxon>
    </lineage>
</organism>
<feature type="signal peptide" evidence="1">
    <location>
        <begin position="1"/>
        <end position="25"/>
    </location>
</feature>
<name>A0A4R6PQM0_9GAMM</name>
<dbReference type="RefSeq" id="WP_133538982.1">
    <property type="nucleotide sequence ID" value="NZ_SNXI01000003.1"/>
</dbReference>
<feature type="chain" id="PRO_5020320707" evidence="1">
    <location>
        <begin position="26"/>
        <end position="182"/>
    </location>
</feature>
<evidence type="ECO:0000313" key="3">
    <source>
        <dbReference type="EMBL" id="TDP39272.1"/>
    </source>
</evidence>
<comment type="caution">
    <text evidence="3">The sequence shown here is derived from an EMBL/GenBank/DDBJ whole genome shotgun (WGS) entry which is preliminary data.</text>
</comment>
<dbReference type="OrthoDB" id="9797588at2"/>
<dbReference type="InterPro" id="IPR021796">
    <property type="entry name" value="Tll0287-like_dom"/>
</dbReference>
<dbReference type="Pfam" id="PF11845">
    <property type="entry name" value="Tll0287-like"/>
    <property type="match status" value="1"/>
</dbReference>
<sequence>MSVKLRILSVIACLSIVTPSSFVFASEPSYSEAAKQLQQRLGKVLMSTIQSEGHIAAIAVCNEQAPAIAQAVSDDLNVQVGRTALKVRNPGNTASEAQQDVLRAFQQQWQKSKDKVPSQTYTDDSGKTVWMKAIVMQPQCAACHGSNVKPELKQAINARYPDDQATGFEVGDIRGAFVVREN</sequence>
<keyword evidence="4" id="KW-1185">Reference proteome</keyword>
<protein>
    <submittedName>
        <fullName evidence="3">Uncharacterized protein DUF3365</fullName>
    </submittedName>
</protein>
<keyword evidence="1" id="KW-0732">Signal</keyword>
<reference evidence="3 4" key="1">
    <citation type="submission" date="2019-03" db="EMBL/GenBank/DDBJ databases">
        <title>Freshwater and sediment microbial communities from various areas in North America, analyzing microbe dynamics in response to fracking.</title>
        <authorList>
            <person name="Lamendella R."/>
        </authorList>
    </citation>
    <scope>NUCLEOTIDE SEQUENCE [LARGE SCALE GENOMIC DNA]</scope>
    <source>
        <strain evidence="3 4">18_TX</strain>
    </source>
</reference>
<dbReference type="AlphaFoldDB" id="A0A4R6PQM0"/>
<dbReference type="EMBL" id="SNXI01000003">
    <property type="protein sequence ID" value="TDP39272.1"/>
    <property type="molecule type" value="Genomic_DNA"/>
</dbReference>
<proteinExistence type="predicted"/>
<feature type="domain" description="Tll0287-like" evidence="2">
    <location>
        <begin position="49"/>
        <end position="180"/>
    </location>
</feature>